<dbReference type="VEuPathDB" id="VectorBase:LLOJ003184"/>
<evidence type="ECO:0000313" key="4">
    <source>
        <dbReference type="Proteomes" id="UP000092461"/>
    </source>
</evidence>
<dbReference type="EnsemblMetazoa" id="LLOJ003184-RA">
    <property type="protein sequence ID" value="LLOJ003184-PA"/>
    <property type="gene ID" value="LLOJ003184"/>
</dbReference>
<keyword evidence="2" id="KW-0675">Receptor</keyword>
<reference evidence="2" key="2">
    <citation type="journal article" date="2020" name="BMC">
        <title>Leishmania infection induces a limited differential gene expression in the sand fly midgut.</title>
        <authorList>
            <person name="Coutinho-Abreu I.V."/>
            <person name="Serafim T.D."/>
            <person name="Meneses C."/>
            <person name="Kamhawi S."/>
            <person name="Oliveira F."/>
            <person name="Valenzuela J.G."/>
        </authorList>
    </citation>
    <scope>NUCLEOTIDE SEQUENCE</scope>
    <source>
        <strain evidence="2">Jacobina</strain>
        <tissue evidence="2">Midgut</tissue>
    </source>
</reference>
<dbReference type="EMBL" id="GITU01003201">
    <property type="protein sequence ID" value="MBC1171904.1"/>
    <property type="molecule type" value="Transcribed_RNA"/>
</dbReference>
<keyword evidence="4" id="KW-1185">Reference proteome</keyword>
<dbReference type="VEuPathDB" id="VectorBase:LLONM1_006742"/>
<feature type="compositionally biased region" description="Polar residues" evidence="1">
    <location>
        <begin position="60"/>
        <end position="96"/>
    </location>
</feature>
<reference evidence="3" key="3">
    <citation type="submission" date="2020-05" db="UniProtKB">
        <authorList>
            <consortium name="EnsemblMetazoa"/>
        </authorList>
    </citation>
    <scope>IDENTIFICATION</scope>
    <source>
        <strain evidence="3">Jacobina</strain>
    </source>
</reference>
<sequence>MAFMVPVMKNEFNIYKTDRNRRISECSNTSSCRSRKVSESSRSEGPSLSTSPANDFYMGSPSQRNCSINRNTSRGFSRNSSRTSQNSLMSPTKATTSIGCSPPKPSSSGSQGSLNKFHNRLVDKLKKTLRRDGSREESRS</sequence>
<feature type="compositionally biased region" description="Low complexity" evidence="1">
    <location>
        <begin position="97"/>
        <end position="113"/>
    </location>
</feature>
<feature type="region of interest" description="Disordered" evidence="1">
    <location>
        <begin position="26"/>
        <end position="140"/>
    </location>
</feature>
<evidence type="ECO:0000313" key="3">
    <source>
        <dbReference type="EnsemblMetazoa" id="LLOJ003184-PA"/>
    </source>
</evidence>
<dbReference type="KEGG" id="lll:129797212"/>
<dbReference type="OrthoDB" id="6357957at2759"/>
<dbReference type="RefSeq" id="XP_055695549.1">
    <property type="nucleotide sequence ID" value="XM_055839574.1"/>
</dbReference>
<feature type="compositionally biased region" description="Low complexity" evidence="1">
    <location>
        <begin position="43"/>
        <end position="52"/>
    </location>
</feature>
<dbReference type="PANTHER" id="PTHR38338">
    <property type="entry name" value="AGAP013079-PA"/>
    <property type="match status" value="1"/>
</dbReference>
<dbReference type="EMBL" id="AJWK01010300">
    <property type="status" value="NOT_ANNOTATED_CDS"/>
    <property type="molecule type" value="Genomic_DNA"/>
</dbReference>
<reference evidence="4" key="1">
    <citation type="submission" date="2012-05" db="EMBL/GenBank/DDBJ databases">
        <title>Whole Genome Assembly of Lutzomyia longipalpis.</title>
        <authorList>
            <person name="Richards S."/>
            <person name="Qu C."/>
            <person name="Dillon R."/>
            <person name="Worley K."/>
            <person name="Scherer S."/>
            <person name="Batterton M."/>
            <person name="Taylor A."/>
            <person name="Hawes A."/>
            <person name="Hernandez B."/>
            <person name="Kovar C."/>
            <person name="Mandapat C."/>
            <person name="Pham C."/>
            <person name="Qu C."/>
            <person name="Jing C."/>
            <person name="Bess C."/>
            <person name="Bandaranaike D."/>
            <person name="Ngo D."/>
            <person name="Ongeri F."/>
            <person name="Arias F."/>
            <person name="Lara F."/>
            <person name="Weissenberger G."/>
            <person name="Kamau G."/>
            <person name="Han H."/>
            <person name="Shen H."/>
            <person name="Dinh H."/>
            <person name="Khalil I."/>
            <person name="Jones J."/>
            <person name="Shafer J."/>
            <person name="Jayaseelan J."/>
            <person name="Quiroz J."/>
            <person name="Blankenburg K."/>
            <person name="Nguyen L."/>
            <person name="Jackson L."/>
            <person name="Francisco L."/>
            <person name="Tang L.-Y."/>
            <person name="Pu L.-L."/>
            <person name="Perales L."/>
            <person name="Lorensuhewa L."/>
            <person name="Munidasa M."/>
            <person name="Coyle M."/>
            <person name="Taylor M."/>
            <person name="Puazo M."/>
            <person name="Firestine M."/>
            <person name="Scheel M."/>
            <person name="Javaid M."/>
            <person name="Wang M."/>
            <person name="Li M."/>
            <person name="Tabassum N."/>
            <person name="Saada N."/>
            <person name="Osuji N."/>
            <person name="Aqrawi P."/>
            <person name="Fu Q."/>
            <person name="Thornton R."/>
            <person name="Raj R."/>
            <person name="Goodspeed R."/>
            <person name="Mata R."/>
            <person name="Najjar R."/>
            <person name="Gubbala S."/>
            <person name="Lee S."/>
            <person name="Denson S."/>
            <person name="Patil S."/>
            <person name="Macmil S."/>
            <person name="Qi S."/>
            <person name="Matskevitch T."/>
            <person name="Palculict T."/>
            <person name="Mathew T."/>
            <person name="Vee V."/>
            <person name="Velamala V."/>
            <person name="Korchina V."/>
            <person name="Cai W."/>
            <person name="Liu W."/>
            <person name="Dai W."/>
            <person name="Zou X."/>
            <person name="Zhu Y."/>
            <person name="Zhang Y."/>
            <person name="Wu Y.-Q."/>
            <person name="Xin Y."/>
            <person name="Nazarath L."/>
            <person name="Kovar C."/>
            <person name="Han Y."/>
            <person name="Muzny D."/>
            <person name="Gibbs R."/>
        </authorList>
    </citation>
    <scope>NUCLEOTIDE SEQUENCE [LARGE SCALE GENOMIC DNA]</scope>
    <source>
        <strain evidence="4">Jacobina</strain>
    </source>
</reference>
<dbReference type="AlphaFoldDB" id="A0A1B0FV30"/>
<evidence type="ECO:0000313" key="2">
    <source>
        <dbReference type="EMBL" id="MBC1171904.1"/>
    </source>
</evidence>
<organism evidence="3 4">
    <name type="scientific">Lutzomyia longipalpis</name>
    <name type="common">Sand fly</name>
    <dbReference type="NCBI Taxonomy" id="7200"/>
    <lineage>
        <taxon>Eukaryota</taxon>
        <taxon>Metazoa</taxon>
        <taxon>Ecdysozoa</taxon>
        <taxon>Arthropoda</taxon>
        <taxon>Hexapoda</taxon>
        <taxon>Insecta</taxon>
        <taxon>Pterygota</taxon>
        <taxon>Neoptera</taxon>
        <taxon>Endopterygota</taxon>
        <taxon>Diptera</taxon>
        <taxon>Nematocera</taxon>
        <taxon>Psychodoidea</taxon>
        <taxon>Psychodidae</taxon>
        <taxon>Lutzomyia</taxon>
        <taxon>Lutzomyia</taxon>
    </lineage>
</organism>
<accession>A0A1B0FV30</accession>
<dbReference type="EMBL" id="AJWK01010299">
    <property type="status" value="NOT_ANNOTATED_CDS"/>
    <property type="molecule type" value="Genomic_DNA"/>
</dbReference>
<dbReference type="Proteomes" id="UP000092461">
    <property type="component" value="Unassembled WGS sequence"/>
</dbReference>
<evidence type="ECO:0000256" key="1">
    <source>
        <dbReference type="SAM" id="MobiDB-lite"/>
    </source>
</evidence>
<protein>
    <submittedName>
        <fullName evidence="2">Putative gaba-a receptor</fullName>
    </submittedName>
</protein>
<feature type="compositionally biased region" description="Basic and acidic residues" evidence="1">
    <location>
        <begin position="120"/>
        <end position="140"/>
    </location>
</feature>
<dbReference type="PANTHER" id="PTHR38338:SF1">
    <property type="entry name" value="AGAP013079-PA"/>
    <property type="match status" value="1"/>
</dbReference>
<dbReference type="GeneID" id="129797212"/>
<proteinExistence type="predicted"/>
<name>A0A1B0FV30_LUTLO</name>